<proteinExistence type="predicted"/>
<organism evidence="1 2">
    <name type="scientific">Puia dinghuensis</name>
    <dbReference type="NCBI Taxonomy" id="1792502"/>
    <lineage>
        <taxon>Bacteria</taxon>
        <taxon>Pseudomonadati</taxon>
        <taxon>Bacteroidota</taxon>
        <taxon>Chitinophagia</taxon>
        <taxon>Chitinophagales</taxon>
        <taxon>Chitinophagaceae</taxon>
        <taxon>Puia</taxon>
    </lineage>
</organism>
<comment type="caution">
    <text evidence="1">The sequence shown here is derived from an EMBL/GenBank/DDBJ whole genome shotgun (WGS) entry which is preliminary data.</text>
</comment>
<reference evidence="1" key="1">
    <citation type="journal article" date="2014" name="Int. J. Syst. Evol. Microbiol.">
        <title>Complete genome sequence of Corynebacterium casei LMG S-19264T (=DSM 44701T), isolated from a smear-ripened cheese.</title>
        <authorList>
            <consortium name="US DOE Joint Genome Institute (JGI-PGF)"/>
            <person name="Walter F."/>
            <person name="Albersmeier A."/>
            <person name="Kalinowski J."/>
            <person name="Ruckert C."/>
        </authorList>
    </citation>
    <scope>NUCLEOTIDE SEQUENCE</scope>
    <source>
        <strain evidence="1">CGMCC 1.15448</strain>
    </source>
</reference>
<evidence type="ECO:0000313" key="1">
    <source>
        <dbReference type="EMBL" id="GGB23790.1"/>
    </source>
</evidence>
<accession>A0A8J2UIS2</accession>
<dbReference type="AlphaFoldDB" id="A0A8J2UIS2"/>
<name>A0A8J2UIS2_9BACT</name>
<gene>
    <name evidence="1" type="ORF">GCM10011511_54580</name>
</gene>
<dbReference type="Proteomes" id="UP000607559">
    <property type="component" value="Unassembled WGS sequence"/>
</dbReference>
<keyword evidence="2" id="KW-1185">Reference proteome</keyword>
<protein>
    <submittedName>
        <fullName evidence="1">Uncharacterized protein</fullName>
    </submittedName>
</protein>
<dbReference type="EMBL" id="BMJC01000007">
    <property type="protein sequence ID" value="GGB23790.1"/>
    <property type="molecule type" value="Genomic_DNA"/>
</dbReference>
<evidence type="ECO:0000313" key="2">
    <source>
        <dbReference type="Proteomes" id="UP000607559"/>
    </source>
</evidence>
<reference evidence="1" key="2">
    <citation type="submission" date="2020-09" db="EMBL/GenBank/DDBJ databases">
        <authorList>
            <person name="Sun Q."/>
            <person name="Zhou Y."/>
        </authorList>
    </citation>
    <scope>NUCLEOTIDE SEQUENCE</scope>
    <source>
        <strain evidence="1">CGMCC 1.15448</strain>
    </source>
</reference>
<sequence length="114" mass="12275">MVALLNILFLQLFDGMIQRHGGQCNVGEGRILCSYRGHAGSIGNEDVWAGVTLVSDIEEGSFGITAHTHAVHLVDIETGKHVVVICFNILDTGNISHLRGLHDEVLDQASSLSL</sequence>